<comment type="caution">
    <text evidence="1">The sequence shown here is derived from an EMBL/GenBank/DDBJ whole genome shotgun (WGS) entry which is preliminary data.</text>
</comment>
<name>A0A1D1VHJ1_RAMVA</name>
<evidence type="ECO:0000313" key="1">
    <source>
        <dbReference type="EMBL" id="GAU98373.1"/>
    </source>
</evidence>
<proteinExistence type="predicted"/>
<reference evidence="1 2" key="1">
    <citation type="journal article" date="2016" name="Nat. Commun.">
        <title>Extremotolerant tardigrade genome and improved radiotolerance of human cultured cells by tardigrade-unique protein.</title>
        <authorList>
            <person name="Hashimoto T."/>
            <person name="Horikawa D.D."/>
            <person name="Saito Y."/>
            <person name="Kuwahara H."/>
            <person name="Kozuka-Hata H."/>
            <person name="Shin-I T."/>
            <person name="Minakuchi Y."/>
            <person name="Ohishi K."/>
            <person name="Motoyama A."/>
            <person name="Aizu T."/>
            <person name="Enomoto A."/>
            <person name="Kondo K."/>
            <person name="Tanaka S."/>
            <person name="Hara Y."/>
            <person name="Koshikawa S."/>
            <person name="Sagara H."/>
            <person name="Miura T."/>
            <person name="Yokobori S."/>
            <person name="Miyagawa K."/>
            <person name="Suzuki Y."/>
            <person name="Kubo T."/>
            <person name="Oyama M."/>
            <person name="Kohara Y."/>
            <person name="Fujiyama A."/>
            <person name="Arakawa K."/>
            <person name="Katayama T."/>
            <person name="Toyoda A."/>
            <person name="Kunieda T."/>
        </authorList>
    </citation>
    <scope>NUCLEOTIDE SEQUENCE [LARGE SCALE GENOMIC DNA]</scope>
    <source>
        <strain evidence="1 2">YOKOZUNA-1</strain>
    </source>
</reference>
<accession>A0A1D1VHJ1</accession>
<gene>
    <name evidence="1" type="primary">RvY_09528-1</name>
    <name evidence="1" type="synonym">RvY_09528.1</name>
    <name evidence="1" type="ORF">RvY_09528</name>
</gene>
<keyword evidence="2" id="KW-1185">Reference proteome</keyword>
<dbReference type="EMBL" id="BDGG01000004">
    <property type="protein sequence ID" value="GAU98373.1"/>
    <property type="molecule type" value="Genomic_DNA"/>
</dbReference>
<sequence length="66" mass="7338">MLEATGKGAQDLRKCDAQAIRGAKLAACIQLETKDSSLHLHSPASYLFERRWGETDICKAANQRYT</sequence>
<protein>
    <submittedName>
        <fullName evidence="1">Uncharacterized protein</fullName>
    </submittedName>
</protein>
<dbReference type="AlphaFoldDB" id="A0A1D1VHJ1"/>
<evidence type="ECO:0000313" key="2">
    <source>
        <dbReference type="Proteomes" id="UP000186922"/>
    </source>
</evidence>
<dbReference type="Proteomes" id="UP000186922">
    <property type="component" value="Unassembled WGS sequence"/>
</dbReference>
<organism evidence="1 2">
    <name type="scientific">Ramazzottius varieornatus</name>
    <name type="common">Water bear</name>
    <name type="synonym">Tardigrade</name>
    <dbReference type="NCBI Taxonomy" id="947166"/>
    <lineage>
        <taxon>Eukaryota</taxon>
        <taxon>Metazoa</taxon>
        <taxon>Ecdysozoa</taxon>
        <taxon>Tardigrada</taxon>
        <taxon>Eutardigrada</taxon>
        <taxon>Parachela</taxon>
        <taxon>Hypsibioidea</taxon>
        <taxon>Ramazzottiidae</taxon>
        <taxon>Ramazzottius</taxon>
    </lineage>
</organism>